<reference evidence="2" key="2">
    <citation type="submission" date="2025-08" db="UniProtKB">
        <authorList>
            <consortium name="Ensembl"/>
        </authorList>
    </citation>
    <scope>IDENTIFICATION</scope>
    <source>
        <strain evidence="2">Isolate ISIS603380</strain>
    </source>
</reference>
<dbReference type="HOGENOM" id="CLU_1049533_0_0_1"/>
<protein>
    <submittedName>
        <fullName evidence="2">Erythrocyte membrane protein band 4.1 like 4B</fullName>
    </submittedName>
</protein>
<feature type="region of interest" description="Disordered" evidence="1">
    <location>
        <begin position="1"/>
        <end position="62"/>
    </location>
</feature>
<dbReference type="GeneTree" id="ENSGT00940000158331"/>
<evidence type="ECO:0000256" key="1">
    <source>
        <dbReference type="SAM" id="MobiDB-lite"/>
    </source>
</evidence>
<dbReference type="Proteomes" id="UP000007646">
    <property type="component" value="Unassembled WGS sequence"/>
</dbReference>
<feature type="region of interest" description="Disordered" evidence="1">
    <location>
        <begin position="183"/>
        <end position="205"/>
    </location>
</feature>
<feature type="compositionally biased region" description="Acidic residues" evidence="1">
    <location>
        <begin position="1"/>
        <end position="10"/>
    </location>
</feature>
<proteinExistence type="predicted"/>
<evidence type="ECO:0000313" key="2">
    <source>
        <dbReference type="Ensembl" id="ENSLAFP00000018042.1"/>
    </source>
</evidence>
<name>G3TR34_LOXAF</name>
<organism evidence="2 3">
    <name type="scientific">Loxodonta africana</name>
    <name type="common">African elephant</name>
    <dbReference type="NCBI Taxonomy" id="9785"/>
    <lineage>
        <taxon>Eukaryota</taxon>
        <taxon>Metazoa</taxon>
        <taxon>Chordata</taxon>
        <taxon>Craniata</taxon>
        <taxon>Vertebrata</taxon>
        <taxon>Euteleostomi</taxon>
        <taxon>Mammalia</taxon>
        <taxon>Eutheria</taxon>
        <taxon>Afrotheria</taxon>
        <taxon>Proboscidea</taxon>
        <taxon>Elephantidae</taxon>
        <taxon>Loxodonta</taxon>
    </lineage>
</organism>
<dbReference type="AlphaFoldDB" id="G3TR34"/>
<gene>
    <name evidence="2" type="primary">EPB41L4B</name>
</gene>
<keyword evidence="3" id="KW-1185">Reference proteome</keyword>
<evidence type="ECO:0000313" key="3">
    <source>
        <dbReference type="Proteomes" id="UP000007646"/>
    </source>
</evidence>
<reference evidence="2 3" key="1">
    <citation type="submission" date="2009-06" db="EMBL/GenBank/DDBJ databases">
        <title>The Genome Sequence of Loxodonta africana (African elephant).</title>
        <authorList>
            <person name="Di Palma F."/>
            <person name="Heiman D."/>
            <person name="Young S."/>
            <person name="Johnson J."/>
            <person name="Lander E.S."/>
            <person name="Lindblad-Toh K."/>
        </authorList>
    </citation>
    <scope>NUCLEOTIDE SEQUENCE [LARGE SCALE GENOMIC DNA]</scope>
    <source>
        <strain evidence="2 3">Isolate ISIS603380</strain>
    </source>
</reference>
<sequence>SNRSDEDDLPPDLAEAVGAQVSVPLASPKVHKVSSPQKSEGKGQPSPVAKSPSDRGGAFTLEPGDLLMDFTEATPLAEPASAPHCAHSRCSPPLSLPMKEEPTGVCMHPPIKTRLIKTFPADTVNPFPDPFTTGPHFTANFRESKLQCCPGQSSPLIPAAALRPLTETVHSADSLYHPEACVSGSQCRDTPPGTGQRENDEKTVDDRTMKFFPRRLEDGMVPSVPFRSSGFVCTP</sequence>
<accession>G3TR34</accession>
<reference evidence="2" key="3">
    <citation type="submission" date="2025-09" db="UniProtKB">
        <authorList>
            <consortium name="Ensembl"/>
        </authorList>
    </citation>
    <scope>IDENTIFICATION</scope>
    <source>
        <strain evidence="2">Isolate ISIS603380</strain>
    </source>
</reference>
<dbReference type="Ensembl" id="ENSLAFT00000026509.1">
    <property type="protein sequence ID" value="ENSLAFP00000018042.1"/>
    <property type="gene ID" value="ENSLAFG00000006820.3"/>
</dbReference>